<keyword evidence="3" id="KW-1185">Reference proteome</keyword>
<dbReference type="InterPro" id="IPR013785">
    <property type="entry name" value="Aldolase_TIM"/>
</dbReference>
<dbReference type="GO" id="GO:0016840">
    <property type="term" value="F:carbon-nitrogen lyase activity"/>
    <property type="evidence" value="ECO:0007669"/>
    <property type="project" value="UniProtKB-UniRule"/>
</dbReference>
<feature type="binding site" evidence="1">
    <location>
        <position position="27"/>
    </location>
    <ligand>
        <name>substrate</name>
    </ligand>
</feature>
<dbReference type="SFLD" id="SFLDG01067">
    <property type="entry name" value="SPASM/twitch_domain_containing"/>
    <property type="match status" value="1"/>
</dbReference>
<evidence type="ECO:0000256" key="1">
    <source>
        <dbReference type="HAMAP-Rule" id="MF_00917"/>
    </source>
</evidence>
<comment type="cofactor">
    <cofactor evidence="1">
        <name>Mg(2+)</name>
        <dbReference type="ChEBI" id="CHEBI:18420"/>
    </cofactor>
</comment>
<keyword evidence="1" id="KW-0411">Iron-sulfur</keyword>
<dbReference type="RefSeq" id="WP_077834675.1">
    <property type="nucleotide sequence ID" value="NZ_CP096983.1"/>
</dbReference>
<dbReference type="CDD" id="cd01335">
    <property type="entry name" value="Radical_SAM"/>
    <property type="match status" value="1"/>
</dbReference>
<comment type="cofactor">
    <cofactor evidence="1">
        <name>[4Fe-4S] cluster</name>
        <dbReference type="ChEBI" id="CHEBI:49883"/>
    </cofactor>
    <text evidence="1">Binds 1 [4Fe-4S] cluster. The cluster is coordinated with 3 cysteines and an exchangeable S-adenosyl-L-methionine.</text>
</comment>
<comment type="cofactor">
    <cofactor evidence="1">
        <name>S-adenosyl-L-methionine</name>
        <dbReference type="ChEBI" id="CHEBI:59789"/>
    </cofactor>
    <text evidence="1">Binds 1 S-adenosyl-L-methionine per subunit.</text>
</comment>
<dbReference type="InterPro" id="IPR058240">
    <property type="entry name" value="rSAM_sf"/>
</dbReference>
<keyword evidence="1" id="KW-0671">Queuosine biosynthesis</keyword>
<feature type="binding site" evidence="1">
    <location>
        <position position="75"/>
    </location>
    <ligand>
        <name>S-adenosyl-L-methionine</name>
        <dbReference type="ChEBI" id="CHEBI:59789"/>
    </ligand>
</feature>
<dbReference type="SUPFAM" id="SSF102114">
    <property type="entry name" value="Radical SAM enzymes"/>
    <property type="match status" value="1"/>
</dbReference>
<evidence type="ECO:0000313" key="2">
    <source>
        <dbReference type="EMBL" id="URZ09367.1"/>
    </source>
</evidence>
<feature type="binding site" evidence="1">
    <location>
        <position position="31"/>
    </location>
    <ligand>
        <name>[4Fe-4S] cluster</name>
        <dbReference type="ChEBI" id="CHEBI:49883"/>
        <note>4Fe-4S-S-AdoMet</note>
    </ligand>
</feature>
<keyword evidence="1" id="KW-0460">Magnesium</keyword>
<feature type="binding site" evidence="1">
    <location>
        <position position="35"/>
    </location>
    <ligand>
        <name>[4Fe-4S] cluster</name>
        <dbReference type="ChEBI" id="CHEBI:49883"/>
        <note>4Fe-4S-S-AdoMet</note>
    </ligand>
</feature>
<dbReference type="STRING" id="84029.CROST_22400"/>
<comment type="pathway">
    <text evidence="1">Purine metabolism; 7-cyano-7-deazaguanine biosynthesis.</text>
</comment>
<dbReference type="GO" id="GO:1904047">
    <property type="term" value="F:S-adenosyl-L-methionine binding"/>
    <property type="evidence" value="ECO:0007669"/>
    <property type="project" value="UniProtKB-UniRule"/>
</dbReference>
<dbReference type="InterPro" id="IPR007197">
    <property type="entry name" value="rSAM"/>
</dbReference>
<evidence type="ECO:0000313" key="3">
    <source>
        <dbReference type="Proteomes" id="UP000190951"/>
    </source>
</evidence>
<keyword evidence="1" id="KW-0949">S-adenosyl-L-methionine</keyword>
<dbReference type="AlphaFoldDB" id="A0A1S8LZJ2"/>
<keyword evidence="1" id="KW-0004">4Fe-4S</keyword>
<feature type="binding site" evidence="1">
    <location>
        <begin position="12"/>
        <end position="14"/>
    </location>
    <ligand>
        <name>substrate</name>
    </ligand>
</feature>
<reference evidence="2 3" key="1">
    <citation type="submission" date="2022-04" db="EMBL/GenBank/DDBJ databases">
        <title>Genome sequence of C. roseum typestrain.</title>
        <authorList>
            <person name="Poehlein A."/>
            <person name="Schoch T."/>
            <person name="Duerre P."/>
            <person name="Daniel R."/>
        </authorList>
    </citation>
    <scope>NUCLEOTIDE SEQUENCE [LARGE SCALE GENOMIC DNA]</scope>
    <source>
        <strain evidence="2 3">DSM 7320</strain>
    </source>
</reference>
<dbReference type="InterPro" id="IPR023868">
    <property type="entry name" value="7-CO-7-deazaGua_synth_put_Clo"/>
</dbReference>
<dbReference type="PANTHER" id="PTHR42836">
    <property type="entry name" value="7-CARBOXY-7-DEAZAGUANINE SYNTHASE"/>
    <property type="match status" value="1"/>
</dbReference>
<feature type="binding site" evidence="1">
    <location>
        <position position="73"/>
    </location>
    <ligand>
        <name>substrate</name>
    </ligand>
</feature>
<dbReference type="EMBL" id="CP096983">
    <property type="protein sequence ID" value="URZ09367.1"/>
    <property type="molecule type" value="Genomic_DNA"/>
</dbReference>
<dbReference type="GO" id="GO:0051539">
    <property type="term" value="F:4 iron, 4 sulfur cluster binding"/>
    <property type="evidence" value="ECO:0007669"/>
    <property type="project" value="UniProtKB-UniRule"/>
</dbReference>
<dbReference type="HAMAP" id="MF_00917">
    <property type="entry name" value="QueE"/>
    <property type="match status" value="1"/>
</dbReference>
<dbReference type="Gene3D" id="3.20.20.70">
    <property type="entry name" value="Aldolase class I"/>
    <property type="match status" value="1"/>
</dbReference>
<feature type="binding site" evidence="1">
    <location>
        <position position="40"/>
    </location>
    <ligand>
        <name>Mg(2+)</name>
        <dbReference type="ChEBI" id="CHEBI:18420"/>
    </ligand>
</feature>
<dbReference type="GO" id="GO:0008616">
    <property type="term" value="P:tRNA queuosine(34) biosynthetic process"/>
    <property type="evidence" value="ECO:0007669"/>
    <property type="project" value="UniProtKB-UniRule"/>
</dbReference>
<dbReference type="GO" id="GO:0000287">
    <property type="term" value="F:magnesium ion binding"/>
    <property type="evidence" value="ECO:0007669"/>
    <property type="project" value="UniProtKB-UniRule"/>
</dbReference>
<dbReference type="EC" id="4.3.99.3" evidence="1"/>
<dbReference type="PROSITE" id="PS51918">
    <property type="entry name" value="RADICAL_SAM"/>
    <property type="match status" value="1"/>
</dbReference>
<gene>
    <name evidence="1 2" type="primary">queE</name>
    <name evidence="2" type="ORF">CROST_000380</name>
</gene>
<dbReference type="PIRSF" id="PIRSF000370">
    <property type="entry name" value="QueE"/>
    <property type="match status" value="1"/>
</dbReference>
<accession>A0A1S8LZJ2</accession>
<proteinExistence type="inferred from homology"/>
<feature type="binding site" evidence="1">
    <location>
        <begin position="37"/>
        <end position="39"/>
    </location>
    <ligand>
        <name>S-adenosyl-L-methionine</name>
        <dbReference type="ChEBI" id="CHEBI:59789"/>
    </ligand>
</feature>
<comment type="similarity">
    <text evidence="1">Belongs to the radical SAM superfamily. 7-carboxy-7-deazaguanine synthase family.</text>
</comment>
<dbReference type="PANTHER" id="PTHR42836:SF1">
    <property type="entry name" value="7-CARBOXY-7-DEAZAGUANINE SYNTHASE"/>
    <property type="match status" value="1"/>
</dbReference>
<comment type="catalytic activity">
    <reaction evidence="1">
        <text>6-carboxy-5,6,7,8-tetrahydropterin + H(+) = 7-carboxy-7-carbaguanine + NH4(+)</text>
        <dbReference type="Rhea" id="RHEA:27974"/>
        <dbReference type="ChEBI" id="CHEBI:15378"/>
        <dbReference type="ChEBI" id="CHEBI:28938"/>
        <dbReference type="ChEBI" id="CHEBI:61032"/>
        <dbReference type="ChEBI" id="CHEBI:61036"/>
        <dbReference type="EC" id="4.3.99.3"/>
    </reaction>
</comment>
<dbReference type="InterPro" id="IPR024924">
    <property type="entry name" value="7-CO-7-deazaguanine_synth-like"/>
</dbReference>
<dbReference type="Pfam" id="PF04055">
    <property type="entry name" value="Radical_SAM"/>
    <property type="match status" value="1"/>
</dbReference>
<name>A0A1S8LZJ2_9CLOT</name>
<dbReference type="NCBIfam" id="TIGR03963">
    <property type="entry name" value="rSAM_QueE_Clost"/>
    <property type="match status" value="1"/>
</dbReference>
<comment type="function">
    <text evidence="1">Catalyzes the complex heterocyclic radical-mediated conversion of 6-carboxy-5,6,7,8-tetrahydropterin (CPH4) to 7-carboxy-7-deazaguanine (CDG), a step common to the biosynthetic pathways of all 7-deazapurine-containing compounds.</text>
</comment>
<sequence>MNYKVVEKFISINGEGLKAGKLSTFIRFAGCNLNCVYCDTKWANEENVKYTLMTENEIYSYIKETGVKNVTLTGGEPLLQNNIKELLSLLSSNNDLNVEIETNGSINLEAFLDYKNMPSFTMDYKLPDSGMETFMKTSNFKFLTRKDVIKFVVSSLKDLEKVTELIKEFKLTHKTNVYISPVFGKISPETIVEFMKNNKLNDVTLQIQIHKIIWNPNKRGV</sequence>
<dbReference type="Proteomes" id="UP000190951">
    <property type="component" value="Chromosome"/>
</dbReference>
<feature type="binding site" evidence="1">
    <location>
        <position position="38"/>
    </location>
    <ligand>
        <name>[4Fe-4S] cluster</name>
        <dbReference type="ChEBI" id="CHEBI:49883"/>
        <note>4Fe-4S-S-AdoMet</note>
    </ligand>
</feature>
<organism evidence="2 3">
    <name type="scientific">Clostridium felsineum</name>
    <dbReference type="NCBI Taxonomy" id="36839"/>
    <lineage>
        <taxon>Bacteria</taxon>
        <taxon>Bacillati</taxon>
        <taxon>Bacillota</taxon>
        <taxon>Clostridia</taxon>
        <taxon>Eubacteriales</taxon>
        <taxon>Clostridiaceae</taxon>
        <taxon>Clostridium</taxon>
    </lineage>
</organism>
<protein>
    <recommendedName>
        <fullName evidence="1">7-carboxy-7-deazaguanine synthase</fullName>
        <shortName evidence="1">CDG synthase</shortName>
        <ecNumber evidence="1">4.3.99.3</ecNumber>
    </recommendedName>
    <alternativeName>
        <fullName evidence="1">Queuosine biosynthesis protein QueE</fullName>
    </alternativeName>
</protein>
<keyword evidence="1" id="KW-0479">Metal-binding</keyword>
<comment type="caution">
    <text evidence="1">Lacks conserved residue(s) required for the propagation of feature annotation.</text>
</comment>
<keyword evidence="1 2" id="KW-0456">Lyase</keyword>
<comment type="subunit">
    <text evidence="1">Homodimer.</text>
</comment>
<keyword evidence="1" id="KW-0408">Iron</keyword>
<dbReference type="SFLD" id="SFLDS00029">
    <property type="entry name" value="Radical_SAM"/>
    <property type="match status" value="1"/>
</dbReference>
<dbReference type="KEGG" id="crw:CROST_000380"/>